<dbReference type="Pfam" id="PF03737">
    <property type="entry name" value="RraA-like"/>
    <property type="match status" value="1"/>
</dbReference>
<evidence type="ECO:0000313" key="6">
    <source>
        <dbReference type="Proteomes" id="UP001595528"/>
    </source>
</evidence>
<comment type="caution">
    <text evidence="5">The sequence shown here is derived from an EMBL/GenBank/DDBJ whole genome shotgun (WGS) entry which is preliminary data.</text>
</comment>
<dbReference type="Gene3D" id="3.50.30.40">
    <property type="entry name" value="Ribonuclease E inhibitor RraA/RraA-like"/>
    <property type="match status" value="1"/>
</dbReference>
<organism evidence="5 6">
    <name type="scientific">Marinibaculum pumilum</name>
    <dbReference type="NCBI Taxonomy" id="1766165"/>
    <lineage>
        <taxon>Bacteria</taxon>
        <taxon>Pseudomonadati</taxon>
        <taxon>Pseudomonadota</taxon>
        <taxon>Alphaproteobacteria</taxon>
        <taxon>Rhodospirillales</taxon>
        <taxon>Rhodospirillaceae</taxon>
        <taxon>Marinibaculum</taxon>
    </lineage>
</organism>
<gene>
    <name evidence="5" type="ORF">ACFOGJ_18200</name>
</gene>
<dbReference type="CDD" id="cd16841">
    <property type="entry name" value="RraA_family"/>
    <property type="match status" value="1"/>
</dbReference>
<reference evidence="6" key="1">
    <citation type="journal article" date="2019" name="Int. J. Syst. Evol. Microbiol.">
        <title>The Global Catalogue of Microorganisms (GCM) 10K type strain sequencing project: providing services to taxonomists for standard genome sequencing and annotation.</title>
        <authorList>
            <consortium name="The Broad Institute Genomics Platform"/>
            <consortium name="The Broad Institute Genome Sequencing Center for Infectious Disease"/>
            <person name="Wu L."/>
            <person name="Ma J."/>
        </authorList>
    </citation>
    <scope>NUCLEOTIDE SEQUENCE [LARGE SCALE GENOMIC DNA]</scope>
    <source>
        <strain evidence="6">KCTC 42964</strain>
    </source>
</reference>
<dbReference type="PANTHER" id="PTHR33254:SF4">
    <property type="entry name" value="4-HYDROXY-4-METHYL-2-OXOGLUTARATE ALDOLASE 3-RELATED"/>
    <property type="match status" value="1"/>
</dbReference>
<sequence>MDDTLRREMLAYDTCLVSDALEKLGLPHGIQEIQRLTTRRRIFGRCVTVQIDRFSGDVPKRHLGANAVEAAAPGDIIVMSHRSRDDCACWGGLLSTSASLARVGGVIVDGRVRDIDESEDLALPVFARGATPVTARSRVMETATNEPIEVGHATVRPGDYVLADGSGIAFIPADRFDELLAVARELHAFEEGVRDALFAGRSIGEVMNQNYETLLKTKASG</sequence>
<name>A0ABV7L3S4_9PROT</name>
<dbReference type="Proteomes" id="UP001595528">
    <property type="component" value="Unassembled WGS sequence"/>
</dbReference>
<dbReference type="RefSeq" id="WP_379903149.1">
    <property type="nucleotide sequence ID" value="NZ_JBHRTR010000031.1"/>
</dbReference>
<evidence type="ECO:0000256" key="4">
    <source>
        <dbReference type="ARBA" id="ARBA00030169"/>
    </source>
</evidence>
<evidence type="ECO:0000313" key="5">
    <source>
        <dbReference type="EMBL" id="MFC3229184.1"/>
    </source>
</evidence>
<comment type="cofactor">
    <cofactor evidence="1">
        <name>a divalent metal cation</name>
        <dbReference type="ChEBI" id="CHEBI:60240"/>
    </cofactor>
</comment>
<dbReference type="InterPro" id="IPR005493">
    <property type="entry name" value="RraA/RraA-like"/>
</dbReference>
<dbReference type="SUPFAM" id="SSF89562">
    <property type="entry name" value="RraA-like"/>
    <property type="match status" value="1"/>
</dbReference>
<protein>
    <recommendedName>
        <fullName evidence="2">Putative 4-hydroxy-4-methyl-2-oxoglutarate aldolase</fullName>
    </recommendedName>
    <alternativeName>
        <fullName evidence="3">Regulator of ribonuclease activity homolog</fullName>
    </alternativeName>
    <alternativeName>
        <fullName evidence="4">RraA-like protein</fullName>
    </alternativeName>
</protein>
<dbReference type="PANTHER" id="PTHR33254">
    <property type="entry name" value="4-HYDROXY-4-METHYL-2-OXOGLUTARATE ALDOLASE 3-RELATED"/>
    <property type="match status" value="1"/>
</dbReference>
<dbReference type="EMBL" id="JBHRTR010000031">
    <property type="protein sequence ID" value="MFC3229184.1"/>
    <property type="molecule type" value="Genomic_DNA"/>
</dbReference>
<accession>A0ABV7L3S4</accession>
<evidence type="ECO:0000256" key="3">
    <source>
        <dbReference type="ARBA" id="ARBA00029596"/>
    </source>
</evidence>
<proteinExistence type="predicted"/>
<keyword evidence="6" id="KW-1185">Reference proteome</keyword>
<dbReference type="InterPro" id="IPR036704">
    <property type="entry name" value="RraA/RraA-like_sf"/>
</dbReference>
<evidence type="ECO:0000256" key="2">
    <source>
        <dbReference type="ARBA" id="ARBA00016549"/>
    </source>
</evidence>
<evidence type="ECO:0000256" key="1">
    <source>
        <dbReference type="ARBA" id="ARBA00001968"/>
    </source>
</evidence>